<dbReference type="InterPro" id="IPR036770">
    <property type="entry name" value="Ankyrin_rpt-contain_sf"/>
</dbReference>
<dbReference type="Gene3D" id="1.25.40.20">
    <property type="entry name" value="Ankyrin repeat-containing domain"/>
    <property type="match status" value="4"/>
</dbReference>
<dbReference type="EMBL" id="JAHMHQ010000028">
    <property type="protein sequence ID" value="KAK1623532.1"/>
    <property type="molecule type" value="Genomic_DNA"/>
</dbReference>
<feature type="compositionally biased region" description="Basic and acidic residues" evidence="4">
    <location>
        <begin position="52"/>
        <end position="61"/>
    </location>
</feature>
<dbReference type="Pfam" id="PF00023">
    <property type="entry name" value="Ank"/>
    <property type="match status" value="2"/>
</dbReference>
<feature type="repeat" description="ANK" evidence="3">
    <location>
        <begin position="413"/>
        <end position="445"/>
    </location>
</feature>
<dbReference type="GeneID" id="85477791"/>
<dbReference type="AlphaFoldDB" id="A0AAI9ZFC7"/>
<dbReference type="PANTHER" id="PTHR24198">
    <property type="entry name" value="ANKYRIN REPEAT AND PROTEIN KINASE DOMAIN-CONTAINING PROTEIN"/>
    <property type="match status" value="1"/>
</dbReference>
<evidence type="ECO:0000256" key="1">
    <source>
        <dbReference type="ARBA" id="ARBA00022737"/>
    </source>
</evidence>
<sequence>MSSDITLDAEGFVRGKTSMEENVSGSNDSFTQSPGSTNEDRSTIEVPSAMRENADSHKLGFEDGAPLESTRQDPAPKGDLILIVGPSRHEIRVYPLVLSNASPIFASTIPRANYNKDPAQSDPARLSLSNDDPKAMDIICHVLHRNSLNADIRKISPTLILAVDKSAGNPKPGKPIDGQPADSKRKPREATDREQSPLRQLLSTMATPLHIAVQHGLVGAVEELLKAGAKLETRNSADLTPLMMATETEQVDIMAQLLTPRSGYEGVASQLEMCFNTGETPLLWATINGFSEGVKHLIAAGADCNGKNICTGSTPLIEASIWGYWDIVEMLLDTSNPNGRADIDLQSENGATALHEAAYRASFAIVNSLLNANAKLNILCQDGNAPLHIATNQGNEHLVTLLAVSNVDVTNAFGQTALHLGSNNGDVRIARLLLEARATADARDEDGLTPLHVAIKALRNVQNDLALYQSGLGDLTEETRNIAELHSGQYVSTIELLLSDGAEPGARTPENETALHFAVACGELFSLQIIMEYMKQEDLLIRNKNGQTALSSILKLKGQRRATAMRTFLKLDSPKIDEFDQEDTWEHALYWAANDPKLHDIVRLILQHMTRMDTTLPPGSENRNAIGWAANLQLPRLLILLISRSPGTVEATKALESVLASNLELVEDPGSKDSIGELPLVIWLFITASSRNREMQNNLIAALNTLETLISRIRSRKMDPRSNAGGNEYLDEDQ</sequence>
<feature type="repeat" description="ANK" evidence="3">
    <location>
        <begin position="349"/>
        <end position="381"/>
    </location>
</feature>
<gene>
    <name evidence="5" type="ORF">BDP81DRAFT_454331</name>
</gene>
<comment type="caution">
    <text evidence="5">The sequence shown here is derived from an EMBL/GenBank/DDBJ whole genome shotgun (WGS) entry which is preliminary data.</text>
</comment>
<dbReference type="RefSeq" id="XP_060439527.1">
    <property type="nucleotide sequence ID" value="XM_060592929.1"/>
</dbReference>
<dbReference type="InterPro" id="IPR002110">
    <property type="entry name" value="Ankyrin_rpt"/>
</dbReference>
<dbReference type="PANTHER" id="PTHR24198:SF165">
    <property type="entry name" value="ANKYRIN REPEAT-CONTAINING PROTEIN-RELATED"/>
    <property type="match status" value="1"/>
</dbReference>
<dbReference type="PROSITE" id="PS50088">
    <property type="entry name" value="ANK_REPEAT"/>
    <property type="match status" value="5"/>
</dbReference>
<dbReference type="PROSITE" id="PS50297">
    <property type="entry name" value="ANK_REP_REGION"/>
    <property type="match status" value="5"/>
</dbReference>
<feature type="repeat" description="ANK" evidence="3">
    <location>
        <begin position="277"/>
        <end position="309"/>
    </location>
</feature>
<evidence type="ECO:0000256" key="3">
    <source>
        <dbReference type="PROSITE-ProRule" id="PRU00023"/>
    </source>
</evidence>
<evidence type="ECO:0000313" key="5">
    <source>
        <dbReference type="EMBL" id="KAK1623532.1"/>
    </source>
</evidence>
<protein>
    <submittedName>
        <fullName evidence="5">Ankyrin repeat-containing domain protein</fullName>
    </submittedName>
</protein>
<dbReference type="Proteomes" id="UP001243989">
    <property type="component" value="Unassembled WGS sequence"/>
</dbReference>
<feature type="region of interest" description="Disordered" evidence="4">
    <location>
        <begin position="164"/>
        <end position="197"/>
    </location>
</feature>
<reference evidence="5" key="1">
    <citation type="submission" date="2021-06" db="EMBL/GenBank/DDBJ databases">
        <title>Comparative genomics, transcriptomics and evolutionary studies reveal genomic signatures of adaptation to plant cell wall in hemibiotrophic fungi.</title>
        <authorList>
            <consortium name="DOE Joint Genome Institute"/>
            <person name="Baroncelli R."/>
            <person name="Diaz J.F."/>
            <person name="Benocci T."/>
            <person name="Peng M."/>
            <person name="Battaglia E."/>
            <person name="Haridas S."/>
            <person name="Andreopoulos W."/>
            <person name="Labutti K."/>
            <person name="Pangilinan J."/>
            <person name="Floch G.L."/>
            <person name="Makela M.R."/>
            <person name="Henrissat B."/>
            <person name="Grigoriev I.V."/>
            <person name="Crouch J.A."/>
            <person name="De Vries R.P."/>
            <person name="Sukno S.A."/>
            <person name="Thon M.R."/>
        </authorList>
    </citation>
    <scope>NUCLEOTIDE SEQUENCE</scope>
    <source>
        <strain evidence="5">CBS 102054</strain>
    </source>
</reference>
<proteinExistence type="predicted"/>
<dbReference type="SMART" id="SM00248">
    <property type="entry name" value="ANK"/>
    <property type="match status" value="11"/>
</dbReference>
<organism evidence="5 6">
    <name type="scientific">Colletotrichum phormii</name>
    <dbReference type="NCBI Taxonomy" id="359342"/>
    <lineage>
        <taxon>Eukaryota</taxon>
        <taxon>Fungi</taxon>
        <taxon>Dikarya</taxon>
        <taxon>Ascomycota</taxon>
        <taxon>Pezizomycotina</taxon>
        <taxon>Sordariomycetes</taxon>
        <taxon>Hypocreomycetidae</taxon>
        <taxon>Glomerellales</taxon>
        <taxon>Glomerellaceae</taxon>
        <taxon>Colletotrichum</taxon>
        <taxon>Colletotrichum acutatum species complex</taxon>
    </lineage>
</organism>
<keyword evidence="2 3" id="KW-0040">ANK repeat</keyword>
<keyword evidence="1" id="KW-0677">Repeat</keyword>
<feature type="repeat" description="ANK" evidence="3">
    <location>
        <begin position="204"/>
        <end position="236"/>
    </location>
</feature>
<feature type="region of interest" description="Disordered" evidence="4">
    <location>
        <begin position="1"/>
        <end position="78"/>
    </location>
</feature>
<evidence type="ECO:0000313" key="6">
    <source>
        <dbReference type="Proteomes" id="UP001243989"/>
    </source>
</evidence>
<evidence type="ECO:0000256" key="2">
    <source>
        <dbReference type="ARBA" id="ARBA00023043"/>
    </source>
</evidence>
<accession>A0AAI9ZFC7</accession>
<name>A0AAI9ZFC7_9PEZI</name>
<dbReference type="Pfam" id="PF12796">
    <property type="entry name" value="Ank_2"/>
    <property type="match status" value="2"/>
</dbReference>
<dbReference type="SUPFAM" id="SSF48403">
    <property type="entry name" value="Ankyrin repeat"/>
    <property type="match status" value="2"/>
</dbReference>
<feature type="compositionally biased region" description="Basic and acidic residues" evidence="4">
    <location>
        <begin position="182"/>
        <end position="196"/>
    </location>
</feature>
<keyword evidence="6" id="KW-1185">Reference proteome</keyword>
<feature type="compositionally biased region" description="Polar residues" evidence="4">
    <location>
        <begin position="20"/>
        <end position="37"/>
    </location>
</feature>
<evidence type="ECO:0000256" key="4">
    <source>
        <dbReference type="SAM" id="MobiDB-lite"/>
    </source>
</evidence>
<feature type="repeat" description="ANK" evidence="3">
    <location>
        <begin position="382"/>
        <end position="409"/>
    </location>
</feature>